<keyword evidence="1" id="KW-0812">Transmembrane</keyword>
<accession>A0AAW9I8L5</accession>
<dbReference type="AlphaFoldDB" id="A0AAW9I8L5"/>
<dbReference type="EMBL" id="WNUI01000132">
    <property type="protein sequence ID" value="MDZ4910280.1"/>
    <property type="molecule type" value="Genomic_DNA"/>
</dbReference>
<proteinExistence type="predicted"/>
<feature type="transmembrane region" description="Helical" evidence="1">
    <location>
        <begin position="161"/>
        <end position="178"/>
    </location>
</feature>
<organism evidence="2 3">
    <name type="scientific">Clostridium perfringens</name>
    <dbReference type="NCBI Taxonomy" id="1502"/>
    <lineage>
        <taxon>Bacteria</taxon>
        <taxon>Bacillati</taxon>
        <taxon>Bacillota</taxon>
        <taxon>Clostridia</taxon>
        <taxon>Eubacteriales</taxon>
        <taxon>Clostridiaceae</taxon>
        <taxon>Clostridium</taxon>
    </lineage>
</organism>
<feature type="transmembrane region" description="Helical" evidence="1">
    <location>
        <begin position="57"/>
        <end position="84"/>
    </location>
</feature>
<dbReference type="Proteomes" id="UP001288778">
    <property type="component" value="Unassembled WGS sequence"/>
</dbReference>
<keyword evidence="1" id="KW-0472">Membrane</keyword>
<sequence length="179" mass="19990">MREVTNRKYIECPKCKSIHAEVKRNGLFAKIGIGGGLIASLVGSVTFSASVFSVLTFGLIGISVFIFPAIITFLIIFVPIVLIINYLAGYTIECNDCHSIYKISSKEFTETNLSKIHKDTEITNKYTEITNKDTEITNKYTEFTNKDTEITNIDLDSHDKAKAFSITVGIIIFIIIIFC</sequence>
<evidence type="ECO:0000256" key="1">
    <source>
        <dbReference type="SAM" id="Phobius"/>
    </source>
</evidence>
<protein>
    <submittedName>
        <fullName evidence="2">Uncharacterized protein</fullName>
    </submittedName>
</protein>
<feature type="transmembrane region" description="Helical" evidence="1">
    <location>
        <begin position="27"/>
        <end position="51"/>
    </location>
</feature>
<evidence type="ECO:0000313" key="3">
    <source>
        <dbReference type="Proteomes" id="UP001288778"/>
    </source>
</evidence>
<gene>
    <name evidence="2" type="ORF">GNF68_14795</name>
</gene>
<evidence type="ECO:0000313" key="2">
    <source>
        <dbReference type="EMBL" id="MDZ4910280.1"/>
    </source>
</evidence>
<comment type="caution">
    <text evidence="2">The sequence shown here is derived from an EMBL/GenBank/DDBJ whole genome shotgun (WGS) entry which is preliminary data.</text>
</comment>
<reference evidence="2" key="1">
    <citation type="submission" date="2019-11" db="EMBL/GenBank/DDBJ databases">
        <title>Characterization of Clostridium perfringens isolates from swine manure treated agricultural soils.</title>
        <authorList>
            <person name="Wushke S.T."/>
        </authorList>
    </citation>
    <scope>NUCLEOTIDE SEQUENCE</scope>
    <source>
        <strain evidence="2">X94</strain>
    </source>
</reference>
<dbReference type="RefSeq" id="WP_322395534.1">
    <property type="nucleotide sequence ID" value="NZ_WNUI01000132.1"/>
</dbReference>
<name>A0AAW9I8L5_CLOPF</name>
<keyword evidence="1" id="KW-1133">Transmembrane helix</keyword>